<keyword evidence="6" id="KW-1185">Reference proteome</keyword>
<dbReference type="GO" id="GO:0006631">
    <property type="term" value="P:fatty acid metabolic process"/>
    <property type="evidence" value="ECO:0007669"/>
    <property type="project" value="UniProtKB-KW"/>
</dbReference>
<gene>
    <name evidence="5" type="ORF">EJB05_08118</name>
</gene>
<dbReference type="EMBL" id="RWGY01000004">
    <property type="protein sequence ID" value="TVU48480.1"/>
    <property type="molecule type" value="Genomic_DNA"/>
</dbReference>
<dbReference type="Gene3D" id="3.40.50.980">
    <property type="match status" value="1"/>
</dbReference>
<reference evidence="5 6" key="1">
    <citation type="journal article" date="2019" name="Sci. Rep.">
        <title>A high-quality genome of Eragrostis curvula grass provides insights into Poaceae evolution and supports new strategies to enhance forage quality.</title>
        <authorList>
            <person name="Carballo J."/>
            <person name="Santos B.A.C.M."/>
            <person name="Zappacosta D."/>
            <person name="Garbus I."/>
            <person name="Selva J.P."/>
            <person name="Gallo C.A."/>
            <person name="Diaz A."/>
            <person name="Albertini E."/>
            <person name="Caccamo M."/>
            <person name="Echenique V."/>
        </authorList>
    </citation>
    <scope>NUCLEOTIDE SEQUENCE [LARGE SCALE GENOMIC DNA]</scope>
    <source>
        <strain evidence="6">cv. Victoria</strain>
        <tissue evidence="5">Leaf</tissue>
    </source>
</reference>
<dbReference type="OrthoDB" id="695225at2759"/>
<dbReference type="PANTHER" id="PTHR43859:SF4">
    <property type="entry name" value="BUTANOATE--COA LIGASE AAE1-RELATED"/>
    <property type="match status" value="1"/>
</dbReference>
<evidence type="ECO:0000256" key="2">
    <source>
        <dbReference type="ARBA" id="ARBA00022598"/>
    </source>
</evidence>
<feature type="non-terminal residue" evidence="5">
    <location>
        <position position="1"/>
    </location>
</feature>
<evidence type="ECO:0000256" key="1">
    <source>
        <dbReference type="ARBA" id="ARBA00006432"/>
    </source>
</evidence>
<dbReference type="SUPFAM" id="SSF56801">
    <property type="entry name" value="Acetyl-CoA synthetase-like"/>
    <property type="match status" value="1"/>
</dbReference>
<dbReference type="Gramene" id="TVU48480">
    <property type="protein sequence ID" value="TVU48480"/>
    <property type="gene ID" value="EJB05_08118"/>
</dbReference>
<keyword evidence="3" id="KW-0276">Fatty acid metabolism</keyword>
<evidence type="ECO:0000313" key="5">
    <source>
        <dbReference type="EMBL" id="TVU48480.1"/>
    </source>
</evidence>
<comment type="caution">
    <text evidence="5">The sequence shown here is derived from an EMBL/GenBank/DDBJ whole genome shotgun (WGS) entry which is preliminary data.</text>
</comment>
<evidence type="ECO:0000256" key="3">
    <source>
        <dbReference type="ARBA" id="ARBA00022832"/>
    </source>
</evidence>
<evidence type="ECO:0008006" key="7">
    <source>
        <dbReference type="Google" id="ProtNLM"/>
    </source>
</evidence>
<evidence type="ECO:0000256" key="4">
    <source>
        <dbReference type="ARBA" id="ARBA00023098"/>
    </source>
</evidence>
<accession>A0A5J9WM87</accession>
<dbReference type="PANTHER" id="PTHR43859">
    <property type="entry name" value="ACYL-ACTIVATING ENZYME"/>
    <property type="match status" value="1"/>
</dbReference>
<keyword evidence="4" id="KW-0443">Lipid metabolism</keyword>
<proteinExistence type="inferred from homology"/>
<protein>
    <recommendedName>
        <fullName evidence="7">AMP-dependent synthetase/ligase domain-containing protein</fullName>
    </recommendedName>
</protein>
<organism evidence="5 6">
    <name type="scientific">Eragrostis curvula</name>
    <name type="common">weeping love grass</name>
    <dbReference type="NCBI Taxonomy" id="38414"/>
    <lineage>
        <taxon>Eukaryota</taxon>
        <taxon>Viridiplantae</taxon>
        <taxon>Streptophyta</taxon>
        <taxon>Embryophyta</taxon>
        <taxon>Tracheophyta</taxon>
        <taxon>Spermatophyta</taxon>
        <taxon>Magnoliopsida</taxon>
        <taxon>Liliopsida</taxon>
        <taxon>Poales</taxon>
        <taxon>Poaceae</taxon>
        <taxon>PACMAD clade</taxon>
        <taxon>Chloridoideae</taxon>
        <taxon>Eragrostideae</taxon>
        <taxon>Eragrostidinae</taxon>
        <taxon>Eragrostis</taxon>
    </lineage>
</organism>
<dbReference type="GO" id="GO:0016874">
    <property type="term" value="F:ligase activity"/>
    <property type="evidence" value="ECO:0007669"/>
    <property type="project" value="UniProtKB-KW"/>
</dbReference>
<sequence length="162" mass="17560">MRALALVLRRILHQHSNSSIGSHLHHKPSCYCNPHLDYHNLARARAFTFWPPCCPRGSSSPPVLASLWFSSLAGQGIKGEAEEEAAAEVLDMEAGTVRCAANYAPLTPISFIERAAAVYGGRAAVVYGERRRTWAETRDRCVRAAAALASRFGVARGDVVSA</sequence>
<evidence type="ECO:0000313" key="6">
    <source>
        <dbReference type="Proteomes" id="UP000324897"/>
    </source>
</evidence>
<name>A0A5J9WM87_9POAL</name>
<dbReference type="Proteomes" id="UP000324897">
    <property type="component" value="Chromosome 5"/>
</dbReference>
<keyword evidence="2" id="KW-0436">Ligase</keyword>
<comment type="similarity">
    <text evidence="1">Belongs to the ATP-dependent AMP-binding enzyme family.</text>
</comment>
<dbReference type="AlphaFoldDB" id="A0A5J9WM87"/>